<dbReference type="Ensembl" id="ENSGGOT00000059508.1">
    <property type="protein sequence ID" value="ENSGGOP00000040782.1"/>
    <property type="gene ID" value="ENSGGOG00000003418.3"/>
</dbReference>
<proteinExistence type="inferred from homology"/>
<dbReference type="Gene3D" id="1.10.10.2330">
    <property type="match status" value="1"/>
</dbReference>
<dbReference type="Pfam" id="PF01409">
    <property type="entry name" value="tRNA-synt_2d"/>
    <property type="match status" value="1"/>
</dbReference>
<accession>A0A2I2Z0S3</accession>
<keyword evidence="7" id="KW-0436">Ligase</keyword>
<dbReference type="InterPro" id="IPR045864">
    <property type="entry name" value="aa-tRNA-synth_II/BPL/LPL"/>
</dbReference>
<keyword evidence="12" id="KW-0648">Protein biosynthesis</keyword>
<evidence type="ECO:0000259" key="18">
    <source>
        <dbReference type="PROSITE" id="PS50862"/>
    </source>
</evidence>
<dbReference type="InterPro" id="IPR040586">
    <property type="entry name" value="PheRS_DBD2"/>
</dbReference>
<protein>
    <recommendedName>
        <fullName evidence="4">Phenylalanine--tRNA ligase alpha subunit</fullName>
        <ecNumber evidence="3">6.1.1.20</ecNumber>
    </recommendedName>
    <alternativeName>
        <fullName evidence="15">Phenylalanyl-tRNA synthetase alpha subunit</fullName>
    </alternativeName>
</protein>
<comment type="similarity">
    <text evidence="2">Belongs to the class-II aminoacyl-tRNA synthetase family. Phe-tRNA synthetase alpha subunit type 2 subfamily.</text>
</comment>
<dbReference type="Gene3D" id="1.10.10.2320">
    <property type="match status" value="1"/>
</dbReference>
<name>A0A2I2Z0S3_GORGO</name>
<evidence type="ECO:0000256" key="7">
    <source>
        <dbReference type="ARBA" id="ARBA00022598"/>
    </source>
</evidence>
<comment type="catalytic activity">
    <reaction evidence="16">
        <text>tRNA(Phe) + L-phenylalanine + ATP = L-phenylalanyl-tRNA(Phe) + AMP + diphosphate + H(+)</text>
        <dbReference type="Rhea" id="RHEA:19413"/>
        <dbReference type="Rhea" id="RHEA-COMP:9668"/>
        <dbReference type="Rhea" id="RHEA-COMP:9699"/>
        <dbReference type="ChEBI" id="CHEBI:15378"/>
        <dbReference type="ChEBI" id="CHEBI:30616"/>
        <dbReference type="ChEBI" id="CHEBI:33019"/>
        <dbReference type="ChEBI" id="CHEBI:58095"/>
        <dbReference type="ChEBI" id="CHEBI:78442"/>
        <dbReference type="ChEBI" id="CHEBI:78531"/>
        <dbReference type="ChEBI" id="CHEBI:456215"/>
        <dbReference type="EC" id="6.1.1.20"/>
    </reaction>
    <physiologicalReaction direction="left-to-right" evidence="16">
        <dbReference type="Rhea" id="RHEA:19414"/>
    </physiologicalReaction>
</comment>
<dbReference type="Pfam" id="PF18552">
    <property type="entry name" value="PheRS_DBD1"/>
    <property type="match status" value="1"/>
</dbReference>
<evidence type="ECO:0000256" key="5">
    <source>
        <dbReference type="ARBA" id="ARBA00022490"/>
    </source>
</evidence>
<dbReference type="Pfam" id="PF18554">
    <property type="entry name" value="PheRS_DBD2"/>
    <property type="match status" value="1"/>
</dbReference>
<keyword evidence="8" id="KW-0479">Metal-binding</keyword>
<dbReference type="FunFam" id="1.10.10.2320:FF:000001">
    <property type="entry name" value="phenylalanine--tRNA ligase alpha subunit"/>
    <property type="match status" value="1"/>
</dbReference>
<dbReference type="Proteomes" id="UP000001519">
    <property type="component" value="Chromosome 19"/>
</dbReference>
<evidence type="ECO:0000256" key="14">
    <source>
        <dbReference type="ARBA" id="ARBA00023146"/>
    </source>
</evidence>
<reference evidence="19" key="3">
    <citation type="submission" date="2025-08" db="UniProtKB">
        <authorList>
            <consortium name="Ensembl"/>
        </authorList>
    </citation>
    <scope>IDENTIFICATION</scope>
</reference>
<dbReference type="GO" id="GO:0006432">
    <property type="term" value="P:phenylalanyl-tRNA aminoacylation"/>
    <property type="evidence" value="ECO:0007669"/>
    <property type="project" value="InterPro"/>
</dbReference>
<dbReference type="InterPro" id="IPR004529">
    <property type="entry name" value="Phe-tRNA-synth_IIc_asu"/>
</dbReference>
<dbReference type="NCBIfam" id="NF003210">
    <property type="entry name" value="PRK04172.1"/>
    <property type="match status" value="1"/>
</dbReference>
<dbReference type="EC" id="6.1.1.20" evidence="3"/>
<dbReference type="Gene3D" id="3.30.1370.240">
    <property type="match status" value="1"/>
</dbReference>
<evidence type="ECO:0000256" key="11">
    <source>
        <dbReference type="ARBA" id="ARBA00022842"/>
    </source>
</evidence>
<dbReference type="GO" id="GO:0004826">
    <property type="term" value="F:phenylalanine-tRNA ligase activity"/>
    <property type="evidence" value="ECO:0007669"/>
    <property type="project" value="UniProtKB-EC"/>
</dbReference>
<dbReference type="GO" id="GO:0005524">
    <property type="term" value="F:ATP binding"/>
    <property type="evidence" value="ECO:0007669"/>
    <property type="project" value="UniProtKB-KW"/>
</dbReference>
<evidence type="ECO:0000256" key="8">
    <source>
        <dbReference type="ARBA" id="ARBA00022723"/>
    </source>
</evidence>
<dbReference type="FunFam" id="1.10.10.2330:FF:000001">
    <property type="entry name" value="phenylalanine--tRNA ligase alpha subunit"/>
    <property type="match status" value="1"/>
</dbReference>
<evidence type="ECO:0000256" key="4">
    <source>
        <dbReference type="ARBA" id="ARBA00015409"/>
    </source>
</evidence>
<evidence type="ECO:0000256" key="2">
    <source>
        <dbReference type="ARBA" id="ARBA00006703"/>
    </source>
</evidence>
<dbReference type="InterPro" id="IPR006195">
    <property type="entry name" value="aa-tRNA-synth_II"/>
</dbReference>
<evidence type="ECO:0000313" key="20">
    <source>
        <dbReference type="Proteomes" id="UP000001519"/>
    </source>
</evidence>
<keyword evidence="20" id="KW-1185">Reference proteome</keyword>
<dbReference type="GeneTree" id="ENSGT00390000006387"/>
<organism evidence="19 20">
    <name type="scientific">Gorilla gorilla gorilla</name>
    <name type="common">Western lowland gorilla</name>
    <dbReference type="NCBI Taxonomy" id="9595"/>
    <lineage>
        <taxon>Eukaryota</taxon>
        <taxon>Metazoa</taxon>
        <taxon>Chordata</taxon>
        <taxon>Craniata</taxon>
        <taxon>Vertebrata</taxon>
        <taxon>Euteleostomi</taxon>
        <taxon>Mammalia</taxon>
        <taxon>Eutheria</taxon>
        <taxon>Euarchontoglires</taxon>
        <taxon>Primates</taxon>
        <taxon>Haplorrhini</taxon>
        <taxon>Catarrhini</taxon>
        <taxon>Hominidae</taxon>
        <taxon>Gorilla</taxon>
    </lineage>
</organism>
<comment type="subcellular location">
    <subcellularLocation>
        <location evidence="1">Cytoplasm</location>
    </subcellularLocation>
</comment>
<evidence type="ECO:0000256" key="6">
    <source>
        <dbReference type="ARBA" id="ARBA00022553"/>
    </source>
</evidence>
<dbReference type="InterPro" id="IPR036390">
    <property type="entry name" value="WH_DNA-bd_sf"/>
</dbReference>
<evidence type="ECO:0000256" key="17">
    <source>
        <dbReference type="ARBA" id="ARBA00066021"/>
    </source>
</evidence>
<reference evidence="20" key="1">
    <citation type="submission" date="2011-05" db="EMBL/GenBank/DDBJ databases">
        <title>Insights into the evolution of the great apes provided by the gorilla genome.</title>
        <authorList>
            <person name="Scally A."/>
        </authorList>
    </citation>
    <scope>NUCLEOTIDE SEQUENCE [LARGE SCALE GENOMIC DNA]</scope>
</reference>
<dbReference type="InterPro" id="IPR040725">
    <property type="entry name" value="PheRS_DBD3"/>
</dbReference>
<reference evidence="19" key="4">
    <citation type="submission" date="2025-09" db="UniProtKB">
        <authorList>
            <consortium name="Ensembl"/>
        </authorList>
    </citation>
    <scope>IDENTIFICATION</scope>
</reference>
<dbReference type="PANTHER" id="PTHR11538">
    <property type="entry name" value="PHENYLALANYL-TRNA SYNTHETASE"/>
    <property type="match status" value="1"/>
</dbReference>
<evidence type="ECO:0000256" key="15">
    <source>
        <dbReference type="ARBA" id="ARBA00030612"/>
    </source>
</evidence>
<evidence type="ECO:0000256" key="13">
    <source>
        <dbReference type="ARBA" id="ARBA00022990"/>
    </source>
</evidence>
<evidence type="ECO:0000256" key="10">
    <source>
        <dbReference type="ARBA" id="ARBA00022840"/>
    </source>
</evidence>
<evidence type="ECO:0000256" key="1">
    <source>
        <dbReference type="ARBA" id="ARBA00004496"/>
    </source>
</evidence>
<dbReference type="FunFam" id="3.30.1370.240:FF:000002">
    <property type="entry name" value="phenylalanine--tRNA ligase alpha subunit"/>
    <property type="match status" value="1"/>
</dbReference>
<dbReference type="SUPFAM" id="SSF46785">
    <property type="entry name" value="Winged helix' DNA-binding domain"/>
    <property type="match status" value="1"/>
</dbReference>
<keyword evidence="11" id="KW-0460">Magnesium</keyword>
<keyword evidence="5" id="KW-0963">Cytoplasm</keyword>
<keyword evidence="13" id="KW-0007">Acetylation</keyword>
<keyword evidence="14" id="KW-0030">Aminoacyl-tRNA synthetase</keyword>
<sequence length="477" mass="54202">MADGPVVELLLRRLEASDGGLDSAELAAELGMEHQAVVGAVKSLQALGEVIEAELRSTKRWELTAEGEEIAREGSHEARVFRSIPPEGLAQSELMRLPSGKVGFSKAMSNKWIRVDKSAADGPRVFRVVDSMEDEVQRRLQLVRGGQAEKLGEKERSELRKRKLLAEVGSWRDRPFKPYNFLAHGVLPDSGHLHPLLKVRSQFRQIFLEMGFTEMPTDNFIESSFWNFDALFQPQQHPARDQHDTFFLRDPAEALQLPMDYVQRVKRTHSQGGYGSQGYKYNWKLDEARKNLLRTHTTSASARALYRLAQKKPFTPVKYFSIDRVFRNETLDATHLAEFHQIEGVVADHGLTLGHLMGVLREFFTKLGITQLRFKPAYNPYTEPSMEVFSYHQGLKKWVEVGNSGVFRPEMLLPMGLPENVSVIAWGLSLERPTMIKYGINNIRELVGHKVNLQMVYDSPLCRLDAEPRPPPTQEAV</sequence>
<gene>
    <name evidence="19" type="primary">FARSA</name>
</gene>
<comment type="subunit">
    <text evidence="17">Heterotetramer; dimer of two heterodimers formed by FARSA and FARSB.</text>
</comment>
<dbReference type="GO" id="GO:0046872">
    <property type="term" value="F:metal ion binding"/>
    <property type="evidence" value="ECO:0007669"/>
    <property type="project" value="UniProtKB-KW"/>
</dbReference>
<dbReference type="EMBL" id="CABD030111818">
    <property type="status" value="NOT_ANNOTATED_CDS"/>
    <property type="molecule type" value="Genomic_DNA"/>
</dbReference>
<keyword evidence="10" id="KW-0067">ATP-binding</keyword>
<evidence type="ECO:0000256" key="16">
    <source>
        <dbReference type="ARBA" id="ARBA00052760"/>
    </source>
</evidence>
<reference evidence="19 20" key="2">
    <citation type="journal article" date="2012" name="Nature">
        <title>Insights into hominid evolution from the gorilla genome sequence.</title>
        <authorList>
            <person name="Scally A."/>
            <person name="Dutheil J.Y."/>
            <person name="Hillier L.W."/>
            <person name="Jordan G.E."/>
            <person name="Goodhead I."/>
            <person name="Herrero J."/>
            <person name="Hobolth A."/>
            <person name="Lappalainen T."/>
            <person name="Mailund T."/>
            <person name="Marques-Bonet T."/>
            <person name="McCarthy S."/>
            <person name="Montgomery S.H."/>
            <person name="Schwalie P.C."/>
            <person name="Tang Y.A."/>
            <person name="Ward M.C."/>
            <person name="Xue Y."/>
            <person name="Yngvadottir B."/>
            <person name="Alkan C."/>
            <person name="Andersen L.N."/>
            <person name="Ayub Q."/>
            <person name="Ball E.V."/>
            <person name="Beal K."/>
            <person name="Bradley B.J."/>
            <person name="Chen Y."/>
            <person name="Clee C.M."/>
            <person name="Fitzgerald S."/>
            <person name="Graves T.A."/>
            <person name="Gu Y."/>
            <person name="Heath P."/>
            <person name="Heger A."/>
            <person name="Karakoc E."/>
            <person name="Kolb-Kokocinski A."/>
            <person name="Laird G.K."/>
            <person name="Lunter G."/>
            <person name="Meader S."/>
            <person name="Mort M."/>
            <person name="Mullikin J.C."/>
            <person name="Munch K."/>
            <person name="O'Connor T.D."/>
            <person name="Phillips A.D."/>
            <person name="Prado-Martinez J."/>
            <person name="Rogers A.S."/>
            <person name="Sajjadian S."/>
            <person name="Schmidt D."/>
            <person name="Shaw K."/>
            <person name="Simpson J.T."/>
            <person name="Stenson P.D."/>
            <person name="Turner D.J."/>
            <person name="Vigilant L."/>
            <person name="Vilella A.J."/>
            <person name="Whitener W."/>
            <person name="Zhu B."/>
            <person name="Cooper D.N."/>
            <person name="de Jong P."/>
            <person name="Dermitzakis E.T."/>
            <person name="Eichler E.E."/>
            <person name="Flicek P."/>
            <person name="Goldman N."/>
            <person name="Mundy N.I."/>
            <person name="Ning Z."/>
            <person name="Odom D.T."/>
            <person name="Ponting C.P."/>
            <person name="Quail M.A."/>
            <person name="Ryder O.A."/>
            <person name="Searle S.M."/>
            <person name="Warren W.C."/>
            <person name="Wilson R.K."/>
            <person name="Schierup M.H."/>
            <person name="Rogers J."/>
            <person name="Tyler-Smith C."/>
            <person name="Durbin R."/>
        </authorList>
    </citation>
    <scope>NUCLEOTIDE SEQUENCE [LARGE SCALE GENOMIC DNA]</scope>
</reference>
<dbReference type="Gene3D" id="3.30.930.10">
    <property type="entry name" value="Bira Bifunctional Protein, Domain 2"/>
    <property type="match status" value="1"/>
</dbReference>
<dbReference type="PROSITE" id="PS50862">
    <property type="entry name" value="AA_TRNA_LIGASE_II"/>
    <property type="match status" value="1"/>
</dbReference>
<feature type="domain" description="Aminoacyl-transfer RNA synthetases class-II family profile" evidence="18">
    <location>
        <begin position="198"/>
        <end position="471"/>
    </location>
</feature>
<dbReference type="InterPro" id="IPR040724">
    <property type="entry name" value="PheRS_DBD1"/>
</dbReference>
<dbReference type="AlphaFoldDB" id="A0A2I2Z0S3"/>
<keyword evidence="9" id="KW-0547">Nucleotide-binding</keyword>
<keyword evidence="6" id="KW-0597">Phosphoprotein</keyword>
<dbReference type="CDD" id="cd00496">
    <property type="entry name" value="PheRS_alpha_core"/>
    <property type="match status" value="1"/>
</dbReference>
<evidence type="ECO:0000256" key="3">
    <source>
        <dbReference type="ARBA" id="ARBA00012814"/>
    </source>
</evidence>
<dbReference type="PANTHER" id="PTHR11538:SF40">
    <property type="entry name" value="PHENYLALANINE--TRNA LIGASE ALPHA SUBUNIT"/>
    <property type="match status" value="1"/>
</dbReference>
<evidence type="ECO:0000256" key="12">
    <source>
        <dbReference type="ARBA" id="ARBA00022917"/>
    </source>
</evidence>
<dbReference type="GO" id="GO:0005737">
    <property type="term" value="C:cytoplasm"/>
    <property type="evidence" value="ECO:0007669"/>
    <property type="project" value="UniProtKB-SubCell"/>
</dbReference>
<dbReference type="NCBIfam" id="TIGR00468">
    <property type="entry name" value="pheS"/>
    <property type="match status" value="1"/>
</dbReference>
<evidence type="ECO:0000256" key="9">
    <source>
        <dbReference type="ARBA" id="ARBA00022741"/>
    </source>
</evidence>
<dbReference type="SUPFAM" id="SSF55681">
    <property type="entry name" value="Class II aaRS and biotin synthetases"/>
    <property type="match status" value="1"/>
</dbReference>
<evidence type="ECO:0000313" key="19">
    <source>
        <dbReference type="Ensembl" id="ENSGGOP00000040782.1"/>
    </source>
</evidence>
<dbReference type="GO" id="GO:0000049">
    <property type="term" value="F:tRNA binding"/>
    <property type="evidence" value="ECO:0007669"/>
    <property type="project" value="InterPro"/>
</dbReference>
<dbReference type="InterPro" id="IPR002319">
    <property type="entry name" value="Phenylalanyl-tRNA_Synthase"/>
</dbReference>
<dbReference type="Bgee" id="ENSGGOG00000003418">
    <property type="expression patterns" value="Expressed in prefrontal cortex and 5 other cell types or tissues"/>
</dbReference>
<dbReference type="FunFam" id="3.30.930.10:FF:000036">
    <property type="entry name" value="phenylalanine--tRNA ligase alpha subunit"/>
    <property type="match status" value="1"/>
</dbReference>
<dbReference type="Pfam" id="PF18553">
    <property type="entry name" value="PheRS_DBD3"/>
    <property type="match status" value="1"/>
</dbReference>